<evidence type="ECO:0000259" key="1">
    <source>
        <dbReference type="Pfam" id="PF07739"/>
    </source>
</evidence>
<dbReference type="EMBL" id="BDCX01000021">
    <property type="protein sequence ID" value="GAT71084.1"/>
    <property type="molecule type" value="Genomic_DNA"/>
</dbReference>
<dbReference type="Gene3D" id="1.10.490.50">
    <property type="entry name" value="Antibiotic binding domain of TipA-like multidrug resistance regulators"/>
    <property type="match status" value="1"/>
</dbReference>
<dbReference type="InterPro" id="IPR012925">
    <property type="entry name" value="TipAS_dom"/>
</dbReference>
<accession>A0A171DPV0</accession>
<dbReference type="RefSeq" id="WP_197287277.1">
    <property type="nucleotide sequence ID" value="NZ_BDCX01000021.1"/>
</dbReference>
<proteinExistence type="predicted"/>
<gene>
    <name evidence="2" type="ORF">PS9374_06775</name>
</gene>
<comment type="caution">
    <text evidence="2">The sequence shown here is derived from an EMBL/GenBank/DDBJ whole genome shotgun (WGS) entry which is preliminary data.</text>
</comment>
<dbReference type="InterPro" id="IPR036244">
    <property type="entry name" value="TipA-like_antibiotic-bd"/>
</dbReference>
<reference evidence="2 3" key="1">
    <citation type="journal article" date="2016" name="Genome Announc.">
        <title>Draft Genome Sequence of Planomonospora sphaerica JCM9374, a Rare Actinomycete.</title>
        <authorList>
            <person name="Dohra H."/>
            <person name="Suzuki T."/>
            <person name="Inoue Y."/>
            <person name="Kodani S."/>
        </authorList>
    </citation>
    <scope>NUCLEOTIDE SEQUENCE [LARGE SCALE GENOMIC DNA]</scope>
    <source>
        <strain evidence="2 3">JCM 9374</strain>
    </source>
</reference>
<dbReference type="Proteomes" id="UP000077701">
    <property type="component" value="Unassembled WGS sequence"/>
</dbReference>
<evidence type="ECO:0000313" key="3">
    <source>
        <dbReference type="Proteomes" id="UP000077701"/>
    </source>
</evidence>
<evidence type="ECO:0000313" key="2">
    <source>
        <dbReference type="EMBL" id="GAT71084.1"/>
    </source>
</evidence>
<dbReference type="STRING" id="161355.PS9374_06775"/>
<organism evidence="2 3">
    <name type="scientific">Planomonospora sphaerica</name>
    <dbReference type="NCBI Taxonomy" id="161355"/>
    <lineage>
        <taxon>Bacteria</taxon>
        <taxon>Bacillati</taxon>
        <taxon>Actinomycetota</taxon>
        <taxon>Actinomycetes</taxon>
        <taxon>Streptosporangiales</taxon>
        <taxon>Streptosporangiaceae</taxon>
        <taxon>Planomonospora</taxon>
    </lineage>
</organism>
<protein>
    <submittedName>
        <fullName evidence="2">Transcriptional regulator</fullName>
    </submittedName>
</protein>
<dbReference type="Pfam" id="PF07739">
    <property type="entry name" value="TipAS"/>
    <property type="match status" value="1"/>
</dbReference>
<reference evidence="3" key="2">
    <citation type="submission" date="2016-04" db="EMBL/GenBank/DDBJ databases">
        <title>Planomonospora sphaerica JCM9374 whole genome shotgun sequence.</title>
        <authorList>
            <person name="Suzuki T."/>
            <person name="Dohra H."/>
            <person name="Kodani S."/>
        </authorList>
    </citation>
    <scope>NUCLEOTIDE SEQUENCE [LARGE SCALE GENOMIC DNA]</scope>
    <source>
        <strain evidence="3">JCM 9374</strain>
    </source>
</reference>
<feature type="domain" description="TipAS antibiotic-recognition" evidence="1">
    <location>
        <begin position="23"/>
        <end position="123"/>
    </location>
</feature>
<name>A0A171DPV0_9ACTN</name>
<sequence>MTAIKDMDERYADLCRRSLAEEQARSLAATGGWAHVDKDRVHKDWHDLYSEMASSLAGARPADDHIQLFVERHFEIASRFYVPTKEAYLGMAILYAEDSAMKEFHNSYHPEMVDFLGGAMYAYAEKRL</sequence>
<keyword evidence="3" id="KW-1185">Reference proteome</keyword>
<dbReference type="AlphaFoldDB" id="A0A171DPV0"/>
<dbReference type="SUPFAM" id="SSF89082">
    <property type="entry name" value="Antibiotic binding domain of TipA-like multidrug resistance regulators"/>
    <property type="match status" value="1"/>
</dbReference>